<dbReference type="GO" id="GO:0032259">
    <property type="term" value="P:methylation"/>
    <property type="evidence" value="ECO:0007669"/>
    <property type="project" value="UniProtKB-KW"/>
</dbReference>
<evidence type="ECO:0000313" key="3">
    <source>
        <dbReference type="EMBL" id="MEX0404354.1"/>
    </source>
</evidence>
<sequence length="324" mass="34981">MTSMQLSSGDLVADRRADYAEMLFEGGEHAAAADLLAETLRLVPTWAAGWYRLGEMREAAGELVGAADAWTEALRLDPDDRLGASMKLGLIGAAHQIDAPPSAFVAALFDQYADRFDRSLVEKLAYRVPELIAQALADAGAGAFVHVVDLGCGTGLMGERLRHAASFIEGYDISAQMLKRAQAKGVYDRLTLQDLQTFDPGDLRADLVVAADVFLYVGALERVLAAAATVCTQGGLLAFSVEHYAGPEPLVLRPSRRYAHSERYLRDLLAASGFQIVSIEPAAIRMDRGEPIEGLIVVARREVDRESILETTIVQPPASLEALN</sequence>
<feature type="repeat" description="TPR" evidence="1">
    <location>
        <begin position="47"/>
        <end position="80"/>
    </location>
</feature>
<keyword evidence="1" id="KW-0802">TPR repeat</keyword>
<name>A0ABV3SC90_9HYPH</name>
<keyword evidence="3" id="KW-0808">Transferase</keyword>
<dbReference type="Pfam" id="PF08242">
    <property type="entry name" value="Methyltransf_12"/>
    <property type="match status" value="1"/>
</dbReference>
<dbReference type="GO" id="GO:0008168">
    <property type="term" value="F:methyltransferase activity"/>
    <property type="evidence" value="ECO:0007669"/>
    <property type="project" value="UniProtKB-KW"/>
</dbReference>
<dbReference type="PROSITE" id="PS50005">
    <property type="entry name" value="TPR"/>
    <property type="match status" value="1"/>
</dbReference>
<accession>A0ABV3SC90</accession>
<dbReference type="InterPro" id="IPR013217">
    <property type="entry name" value="Methyltransf_12"/>
</dbReference>
<dbReference type="EMBL" id="JBDPGJ010000001">
    <property type="protein sequence ID" value="MEX0404354.1"/>
    <property type="molecule type" value="Genomic_DNA"/>
</dbReference>
<dbReference type="InterPro" id="IPR011990">
    <property type="entry name" value="TPR-like_helical_dom_sf"/>
</dbReference>
<evidence type="ECO:0000259" key="2">
    <source>
        <dbReference type="Pfam" id="PF08242"/>
    </source>
</evidence>
<keyword evidence="4" id="KW-1185">Reference proteome</keyword>
<organism evidence="3 4">
    <name type="scientific">Aquibium pacificus</name>
    <dbReference type="NCBI Taxonomy" id="3153579"/>
    <lineage>
        <taxon>Bacteria</taxon>
        <taxon>Pseudomonadati</taxon>
        <taxon>Pseudomonadota</taxon>
        <taxon>Alphaproteobacteria</taxon>
        <taxon>Hyphomicrobiales</taxon>
        <taxon>Phyllobacteriaceae</taxon>
        <taxon>Aquibium</taxon>
    </lineage>
</organism>
<protein>
    <submittedName>
        <fullName evidence="3">Methyltransferase</fullName>
    </submittedName>
</protein>
<proteinExistence type="predicted"/>
<evidence type="ECO:0000256" key="1">
    <source>
        <dbReference type="PROSITE-ProRule" id="PRU00339"/>
    </source>
</evidence>
<dbReference type="InterPro" id="IPR029063">
    <property type="entry name" value="SAM-dependent_MTases_sf"/>
</dbReference>
<dbReference type="InterPro" id="IPR019734">
    <property type="entry name" value="TPR_rpt"/>
</dbReference>
<dbReference type="PANTHER" id="PTHR43861">
    <property type="entry name" value="TRANS-ACONITATE 2-METHYLTRANSFERASE-RELATED"/>
    <property type="match status" value="1"/>
</dbReference>
<gene>
    <name evidence="3" type="ORF">ABGN05_01605</name>
</gene>
<comment type="caution">
    <text evidence="3">The sequence shown here is derived from an EMBL/GenBank/DDBJ whole genome shotgun (WGS) entry which is preliminary data.</text>
</comment>
<dbReference type="SMART" id="SM00028">
    <property type="entry name" value="TPR"/>
    <property type="match status" value="1"/>
</dbReference>
<dbReference type="PANTHER" id="PTHR43861:SF1">
    <property type="entry name" value="TRANS-ACONITATE 2-METHYLTRANSFERASE"/>
    <property type="match status" value="1"/>
</dbReference>
<evidence type="ECO:0000313" key="4">
    <source>
        <dbReference type="Proteomes" id="UP001556692"/>
    </source>
</evidence>
<dbReference type="CDD" id="cd02440">
    <property type="entry name" value="AdoMet_MTases"/>
    <property type="match status" value="1"/>
</dbReference>
<dbReference type="Gene3D" id="3.40.50.150">
    <property type="entry name" value="Vaccinia Virus protein VP39"/>
    <property type="match status" value="1"/>
</dbReference>
<feature type="domain" description="Methyltransferase type 12" evidence="2">
    <location>
        <begin position="148"/>
        <end position="237"/>
    </location>
</feature>
<dbReference type="Gene3D" id="1.25.40.10">
    <property type="entry name" value="Tetratricopeptide repeat domain"/>
    <property type="match status" value="1"/>
</dbReference>
<dbReference type="SUPFAM" id="SSF53335">
    <property type="entry name" value="S-adenosyl-L-methionine-dependent methyltransferases"/>
    <property type="match status" value="1"/>
</dbReference>
<dbReference type="SUPFAM" id="SSF48452">
    <property type="entry name" value="TPR-like"/>
    <property type="match status" value="1"/>
</dbReference>
<keyword evidence="3" id="KW-0489">Methyltransferase</keyword>
<dbReference type="Proteomes" id="UP001556692">
    <property type="component" value="Unassembled WGS sequence"/>
</dbReference>
<dbReference type="RefSeq" id="WP_367952242.1">
    <property type="nucleotide sequence ID" value="NZ_JBDPGJ010000001.1"/>
</dbReference>
<reference evidence="3 4" key="1">
    <citation type="submission" date="2024-05" db="EMBL/GenBank/DDBJ databases">
        <authorList>
            <person name="Jiang F."/>
        </authorList>
    </citation>
    <scope>NUCLEOTIDE SEQUENCE [LARGE SCALE GENOMIC DNA]</scope>
    <source>
        <strain evidence="3 4">LZ166</strain>
    </source>
</reference>